<sequence length="289" mass="29982">MLLLTRAPAKINLTLHVVRRRPDGFHDLESLVIFAGVADVLALDPAAPLGLAVSGPTATDAGDTEGNLVLKAARALAGRVPGLRTGGFRLTKRLPVGAGIGGGSSDAAAALRLLARLNGLGLDDERVRSAARATGSDVPVCVHPRSRMMAGTGDRLGLPLMARPLYAVLANPGVHLPTPAVFKRMGFEPGEARHLGEHPVPHDGLGHGAFVDLVRGGRNDMEAAALSLAPAIGDAIDVLGATADHRVVRMSGSGSTCFALYDDRRAARAAAARVAGARPDWWVRSTALR</sequence>
<dbReference type="InterPro" id="IPR006204">
    <property type="entry name" value="GHMP_kinase_N_dom"/>
</dbReference>
<comment type="pathway">
    <text evidence="10">Isoprenoid biosynthesis; isopentenyl diphosphate biosynthesis via DXP pathway; isopentenyl diphosphate from 1-deoxy-D-xylulose 5-phosphate: step 3/6.</text>
</comment>
<comment type="caution">
    <text evidence="13">The sequence shown here is derived from an EMBL/GenBank/DDBJ whole genome shotgun (WGS) entry which is preliminary data.</text>
</comment>
<evidence type="ECO:0000256" key="5">
    <source>
        <dbReference type="ARBA" id="ARBA00022741"/>
    </source>
</evidence>
<dbReference type="SUPFAM" id="SSF55060">
    <property type="entry name" value="GHMP Kinase, C-terminal domain"/>
    <property type="match status" value="1"/>
</dbReference>
<keyword evidence="5 10" id="KW-0547">Nucleotide-binding</keyword>
<evidence type="ECO:0000256" key="7">
    <source>
        <dbReference type="ARBA" id="ARBA00022840"/>
    </source>
</evidence>
<accession>A0A4Q2UAX7</accession>
<evidence type="ECO:0000256" key="10">
    <source>
        <dbReference type="HAMAP-Rule" id="MF_00061"/>
    </source>
</evidence>
<evidence type="ECO:0000259" key="12">
    <source>
        <dbReference type="Pfam" id="PF08544"/>
    </source>
</evidence>
<dbReference type="GO" id="GO:0050515">
    <property type="term" value="F:4-(cytidine 5'-diphospho)-2-C-methyl-D-erythritol kinase activity"/>
    <property type="evidence" value="ECO:0007669"/>
    <property type="project" value="UniProtKB-UniRule"/>
</dbReference>
<comment type="function">
    <text evidence="10">Catalyzes the phosphorylation of the position 2 hydroxy group of 4-diphosphocytidyl-2C-methyl-D-erythritol.</text>
</comment>
<feature type="active site" evidence="10">
    <location>
        <position position="10"/>
    </location>
</feature>
<protein>
    <recommendedName>
        <fullName evidence="3 10">4-diphosphocytidyl-2-C-methyl-D-erythritol kinase</fullName>
        <shortName evidence="10">CMK</shortName>
        <ecNumber evidence="2 10">2.7.1.148</ecNumber>
    </recommendedName>
    <alternativeName>
        <fullName evidence="9 10">4-(cytidine-5'-diphospho)-2-C-methyl-D-erythritol kinase</fullName>
    </alternativeName>
</protein>
<keyword evidence="7 10" id="KW-0067">ATP-binding</keyword>
<name>A0A4Q2UAX7_9HYPH</name>
<keyword evidence="8 10" id="KW-0414">Isoprene biosynthesis</keyword>
<dbReference type="EMBL" id="QYBB01000009">
    <property type="protein sequence ID" value="RYC32055.1"/>
    <property type="molecule type" value="Genomic_DNA"/>
</dbReference>
<dbReference type="InterPro" id="IPR004424">
    <property type="entry name" value="IspE"/>
</dbReference>
<reference evidence="13 14" key="2">
    <citation type="submission" date="2019-02" db="EMBL/GenBank/DDBJ databases">
        <title>'Lichenibacterium ramalinii' gen. nov. sp. nov., 'Lichenibacterium minor' gen. nov. sp. nov.</title>
        <authorList>
            <person name="Pankratov T."/>
        </authorList>
    </citation>
    <scope>NUCLEOTIDE SEQUENCE [LARGE SCALE GENOMIC DNA]</scope>
    <source>
        <strain evidence="13 14">RmlP026</strain>
    </source>
</reference>
<dbReference type="OrthoDB" id="9809438at2"/>
<reference evidence="13 14" key="1">
    <citation type="submission" date="2018-12" db="EMBL/GenBank/DDBJ databases">
        <authorList>
            <person name="Grouzdev D.S."/>
            <person name="Krutkina M.S."/>
        </authorList>
    </citation>
    <scope>NUCLEOTIDE SEQUENCE [LARGE SCALE GENOMIC DNA]</scope>
    <source>
        <strain evidence="13 14">RmlP026</strain>
    </source>
</reference>
<comment type="similarity">
    <text evidence="1 10">Belongs to the GHMP kinase family. IspE subfamily.</text>
</comment>
<dbReference type="AlphaFoldDB" id="A0A4Q2UAX7"/>
<dbReference type="NCBIfam" id="NF011202">
    <property type="entry name" value="PRK14608.1"/>
    <property type="match status" value="1"/>
</dbReference>
<comment type="catalytic activity">
    <reaction evidence="10">
        <text>4-CDP-2-C-methyl-D-erythritol + ATP = 4-CDP-2-C-methyl-D-erythritol 2-phosphate + ADP + H(+)</text>
        <dbReference type="Rhea" id="RHEA:18437"/>
        <dbReference type="ChEBI" id="CHEBI:15378"/>
        <dbReference type="ChEBI" id="CHEBI:30616"/>
        <dbReference type="ChEBI" id="CHEBI:57823"/>
        <dbReference type="ChEBI" id="CHEBI:57919"/>
        <dbReference type="ChEBI" id="CHEBI:456216"/>
        <dbReference type="EC" id="2.7.1.148"/>
    </reaction>
</comment>
<dbReference type="SUPFAM" id="SSF54211">
    <property type="entry name" value="Ribosomal protein S5 domain 2-like"/>
    <property type="match status" value="1"/>
</dbReference>
<keyword evidence="4 10" id="KW-0808">Transferase</keyword>
<dbReference type="PANTHER" id="PTHR43527:SF2">
    <property type="entry name" value="4-DIPHOSPHOCYTIDYL-2-C-METHYL-D-ERYTHRITOL KINASE, CHLOROPLASTIC"/>
    <property type="match status" value="1"/>
</dbReference>
<evidence type="ECO:0000259" key="11">
    <source>
        <dbReference type="Pfam" id="PF00288"/>
    </source>
</evidence>
<dbReference type="Gene3D" id="3.30.230.10">
    <property type="match status" value="1"/>
</dbReference>
<dbReference type="HAMAP" id="MF_00061">
    <property type="entry name" value="IspE"/>
    <property type="match status" value="1"/>
</dbReference>
<evidence type="ECO:0000256" key="6">
    <source>
        <dbReference type="ARBA" id="ARBA00022777"/>
    </source>
</evidence>
<dbReference type="InterPro" id="IPR036554">
    <property type="entry name" value="GHMP_kinase_C_sf"/>
</dbReference>
<dbReference type="Proteomes" id="UP000290759">
    <property type="component" value="Unassembled WGS sequence"/>
</dbReference>
<dbReference type="GO" id="GO:0016114">
    <property type="term" value="P:terpenoid biosynthetic process"/>
    <property type="evidence" value="ECO:0007669"/>
    <property type="project" value="InterPro"/>
</dbReference>
<dbReference type="GO" id="GO:0019288">
    <property type="term" value="P:isopentenyl diphosphate biosynthetic process, methylerythritol 4-phosphate pathway"/>
    <property type="evidence" value="ECO:0007669"/>
    <property type="project" value="UniProtKB-UniRule"/>
</dbReference>
<proteinExistence type="inferred from homology"/>
<dbReference type="InterPro" id="IPR020568">
    <property type="entry name" value="Ribosomal_Su5_D2-typ_SF"/>
</dbReference>
<evidence type="ECO:0000256" key="3">
    <source>
        <dbReference type="ARBA" id="ARBA00017473"/>
    </source>
</evidence>
<feature type="domain" description="GHMP kinase C-terminal" evidence="12">
    <location>
        <begin position="217"/>
        <end position="274"/>
    </location>
</feature>
<dbReference type="PIRSF" id="PIRSF010376">
    <property type="entry name" value="IspE"/>
    <property type="match status" value="1"/>
</dbReference>
<feature type="domain" description="GHMP kinase N-terminal" evidence="11">
    <location>
        <begin position="67"/>
        <end position="143"/>
    </location>
</feature>
<keyword evidence="6 10" id="KW-0418">Kinase</keyword>
<evidence type="ECO:0000256" key="9">
    <source>
        <dbReference type="ARBA" id="ARBA00032554"/>
    </source>
</evidence>
<keyword evidence="14" id="KW-1185">Reference proteome</keyword>
<organism evidence="13 14">
    <name type="scientific">Lichenibacterium minor</name>
    <dbReference type="NCBI Taxonomy" id="2316528"/>
    <lineage>
        <taxon>Bacteria</taxon>
        <taxon>Pseudomonadati</taxon>
        <taxon>Pseudomonadota</taxon>
        <taxon>Alphaproteobacteria</taxon>
        <taxon>Hyphomicrobiales</taxon>
        <taxon>Lichenihabitantaceae</taxon>
        <taxon>Lichenibacterium</taxon>
    </lineage>
</organism>
<dbReference type="RefSeq" id="WP_129226037.1">
    <property type="nucleotide sequence ID" value="NZ_QYBB01000009.1"/>
</dbReference>
<dbReference type="Pfam" id="PF08544">
    <property type="entry name" value="GHMP_kinases_C"/>
    <property type="match status" value="1"/>
</dbReference>
<feature type="binding site" evidence="10">
    <location>
        <begin position="95"/>
        <end position="105"/>
    </location>
    <ligand>
        <name>ATP</name>
        <dbReference type="ChEBI" id="CHEBI:30616"/>
    </ligand>
</feature>
<dbReference type="PANTHER" id="PTHR43527">
    <property type="entry name" value="4-DIPHOSPHOCYTIDYL-2-C-METHYL-D-ERYTHRITOL KINASE, CHLOROPLASTIC"/>
    <property type="match status" value="1"/>
</dbReference>
<dbReference type="Pfam" id="PF00288">
    <property type="entry name" value="GHMP_kinases_N"/>
    <property type="match status" value="1"/>
</dbReference>
<dbReference type="EC" id="2.7.1.148" evidence="2 10"/>
<feature type="active site" evidence="10">
    <location>
        <position position="137"/>
    </location>
</feature>
<dbReference type="GO" id="GO:0005524">
    <property type="term" value="F:ATP binding"/>
    <property type="evidence" value="ECO:0007669"/>
    <property type="project" value="UniProtKB-UniRule"/>
</dbReference>
<evidence type="ECO:0000313" key="13">
    <source>
        <dbReference type="EMBL" id="RYC32055.1"/>
    </source>
</evidence>
<evidence type="ECO:0000256" key="2">
    <source>
        <dbReference type="ARBA" id="ARBA00012052"/>
    </source>
</evidence>
<evidence type="ECO:0000256" key="8">
    <source>
        <dbReference type="ARBA" id="ARBA00023229"/>
    </source>
</evidence>
<evidence type="ECO:0000313" key="14">
    <source>
        <dbReference type="Proteomes" id="UP000290759"/>
    </source>
</evidence>
<dbReference type="Gene3D" id="3.30.70.890">
    <property type="entry name" value="GHMP kinase, C-terminal domain"/>
    <property type="match status" value="1"/>
</dbReference>
<dbReference type="InterPro" id="IPR014721">
    <property type="entry name" value="Ribsml_uS5_D2-typ_fold_subgr"/>
</dbReference>
<evidence type="ECO:0000256" key="1">
    <source>
        <dbReference type="ARBA" id="ARBA00009684"/>
    </source>
</evidence>
<evidence type="ECO:0000256" key="4">
    <source>
        <dbReference type="ARBA" id="ARBA00022679"/>
    </source>
</evidence>
<dbReference type="UniPathway" id="UPA00056">
    <property type="reaction ID" value="UER00094"/>
</dbReference>
<dbReference type="InterPro" id="IPR013750">
    <property type="entry name" value="GHMP_kinase_C_dom"/>
</dbReference>
<gene>
    <name evidence="10" type="primary">ispE</name>
    <name evidence="13" type="ORF">D3273_09985</name>
</gene>